<dbReference type="Gene3D" id="3.60.15.10">
    <property type="entry name" value="Ribonuclease Z/Hydroxyacylglutathione hydrolase-like"/>
    <property type="match status" value="1"/>
</dbReference>
<protein>
    <submittedName>
        <fullName evidence="2">Metallo-beta-lactamase</fullName>
    </submittedName>
</protein>
<dbReference type="PANTHER" id="PTHR36839">
    <property type="entry name" value="METALLO-BETA-LACTAMASE FAMILY PROTEIN (AFU_ORTHOLOGUE AFUA_5G12770)"/>
    <property type="match status" value="1"/>
</dbReference>
<name>A0ABR1F544_9ASCO</name>
<dbReference type="SMART" id="SM00849">
    <property type="entry name" value="Lactamase_B"/>
    <property type="match status" value="1"/>
</dbReference>
<dbReference type="GeneID" id="90039642"/>
<sequence>MIEFSLDLPICNTCGAQFGTTSPPKTCPVCDDPRQWVPPSGQSYTTLGALQTSEEKYHNVIEPDSNDADLYSVYTVPHFAIGQRAVLMVRDGGKANVLWDCISYIDSDTVDKITAMGGISAIFISHPHFYSSHVEWARAFGCKVYISSYDKQWVMRSSPDDQVFYDEDVVSVEDQAKADKLTIVRVGGHFPGSAVCLWKETHLLVADSIGIVLSGLGERERLPGTITFTFMWSYPNMIPLSPDAVFDIWKALKPFNFEIMHGGWADKVVKTDVKKRLLESCKIFVEKMGYTQHAVFEEEL</sequence>
<keyword evidence="3" id="KW-1185">Reference proteome</keyword>
<gene>
    <name evidence="2" type="ORF">BZA70DRAFT_289617</name>
</gene>
<dbReference type="InterPro" id="IPR036866">
    <property type="entry name" value="RibonucZ/Hydroxyglut_hydro"/>
</dbReference>
<evidence type="ECO:0000259" key="1">
    <source>
        <dbReference type="SMART" id="SM00849"/>
    </source>
</evidence>
<reference evidence="2 3" key="1">
    <citation type="submission" date="2024-03" db="EMBL/GenBank/DDBJ databases">
        <title>Genome-scale model development and genomic sequencing of the oleaginous clade Lipomyces.</title>
        <authorList>
            <consortium name="Lawrence Berkeley National Laboratory"/>
            <person name="Czajka J.J."/>
            <person name="Han Y."/>
            <person name="Kim J."/>
            <person name="Mondo S.J."/>
            <person name="Hofstad B.A."/>
            <person name="Robles A."/>
            <person name="Haridas S."/>
            <person name="Riley R."/>
            <person name="LaButti K."/>
            <person name="Pangilinan J."/>
            <person name="Andreopoulos W."/>
            <person name="Lipzen A."/>
            <person name="Yan J."/>
            <person name="Wang M."/>
            <person name="Ng V."/>
            <person name="Grigoriev I.V."/>
            <person name="Spatafora J.W."/>
            <person name="Magnuson J.K."/>
            <person name="Baker S.E."/>
            <person name="Pomraning K.R."/>
        </authorList>
    </citation>
    <scope>NUCLEOTIDE SEQUENCE [LARGE SCALE GENOMIC DNA]</scope>
    <source>
        <strain evidence="2 3">Phaff 52-87</strain>
    </source>
</reference>
<accession>A0ABR1F544</accession>
<evidence type="ECO:0000313" key="2">
    <source>
        <dbReference type="EMBL" id="KAK7204966.1"/>
    </source>
</evidence>
<dbReference type="Proteomes" id="UP001498771">
    <property type="component" value="Unassembled WGS sequence"/>
</dbReference>
<feature type="domain" description="Metallo-beta-lactamase" evidence="1">
    <location>
        <begin position="83"/>
        <end position="252"/>
    </location>
</feature>
<proteinExistence type="predicted"/>
<dbReference type="InterPro" id="IPR001279">
    <property type="entry name" value="Metallo-B-lactamas"/>
</dbReference>
<dbReference type="RefSeq" id="XP_064767999.1">
    <property type="nucleotide sequence ID" value="XM_064914130.1"/>
</dbReference>
<organism evidence="2 3">
    <name type="scientific">Myxozyma melibiosi</name>
    <dbReference type="NCBI Taxonomy" id="54550"/>
    <lineage>
        <taxon>Eukaryota</taxon>
        <taxon>Fungi</taxon>
        <taxon>Dikarya</taxon>
        <taxon>Ascomycota</taxon>
        <taxon>Saccharomycotina</taxon>
        <taxon>Lipomycetes</taxon>
        <taxon>Lipomycetales</taxon>
        <taxon>Lipomycetaceae</taxon>
        <taxon>Myxozyma</taxon>
    </lineage>
</organism>
<evidence type="ECO:0000313" key="3">
    <source>
        <dbReference type="Proteomes" id="UP001498771"/>
    </source>
</evidence>
<dbReference type="SUPFAM" id="SSF56281">
    <property type="entry name" value="Metallo-hydrolase/oxidoreductase"/>
    <property type="match status" value="1"/>
</dbReference>
<dbReference type="EMBL" id="JBBJBU010000006">
    <property type="protein sequence ID" value="KAK7204966.1"/>
    <property type="molecule type" value="Genomic_DNA"/>
</dbReference>
<comment type="caution">
    <text evidence="2">The sequence shown here is derived from an EMBL/GenBank/DDBJ whole genome shotgun (WGS) entry which is preliminary data.</text>
</comment>
<dbReference type="PANTHER" id="PTHR36839:SF1">
    <property type="entry name" value="METALLO-BETA-LACTAMASE FAMILY PROTEIN (AFU_ORTHOLOGUE AFUA_5G12770)"/>
    <property type="match status" value="1"/>
</dbReference>